<reference evidence="2" key="1">
    <citation type="journal article" date="2023" name="G3 (Bethesda)">
        <title>Whole genome assembly and annotation of the endangered Caribbean coral Acropora cervicornis.</title>
        <authorList>
            <person name="Selwyn J.D."/>
            <person name="Vollmer S.V."/>
        </authorList>
    </citation>
    <scope>NUCLEOTIDE SEQUENCE</scope>
    <source>
        <strain evidence="2">K2</strain>
    </source>
</reference>
<dbReference type="Proteomes" id="UP001249851">
    <property type="component" value="Unassembled WGS sequence"/>
</dbReference>
<dbReference type="AlphaFoldDB" id="A0AAD9VEC3"/>
<gene>
    <name evidence="2" type="ORF">P5673_004038</name>
</gene>
<evidence type="ECO:0000313" key="3">
    <source>
        <dbReference type="Proteomes" id="UP001249851"/>
    </source>
</evidence>
<protein>
    <submittedName>
        <fullName evidence="2">Copine-8</fullName>
    </submittedName>
</protein>
<dbReference type="InterPro" id="IPR045052">
    <property type="entry name" value="Copine"/>
</dbReference>
<dbReference type="PANTHER" id="PTHR10857:SF106">
    <property type="entry name" value="C2 DOMAIN-CONTAINING PROTEIN"/>
    <property type="match status" value="1"/>
</dbReference>
<name>A0AAD9VEC3_ACRCE</name>
<dbReference type="EMBL" id="JARQWQ010000006">
    <property type="protein sequence ID" value="KAK2571443.1"/>
    <property type="molecule type" value="Genomic_DNA"/>
</dbReference>
<dbReference type="GO" id="GO:0005886">
    <property type="term" value="C:plasma membrane"/>
    <property type="evidence" value="ECO:0007669"/>
    <property type="project" value="TreeGrafter"/>
</dbReference>
<sequence length="74" mass="8395">MVELDGDTVRLSSRGRVAERDIVQFVPFREYLGQAGDVISGARLAKDVLEELPDQFLDFMKRHNIKPKPPPKSN</sequence>
<dbReference type="InterPro" id="IPR010734">
    <property type="entry name" value="Copine_C"/>
</dbReference>
<dbReference type="GO" id="GO:0071277">
    <property type="term" value="P:cellular response to calcium ion"/>
    <property type="evidence" value="ECO:0007669"/>
    <property type="project" value="TreeGrafter"/>
</dbReference>
<keyword evidence="3" id="KW-1185">Reference proteome</keyword>
<comment type="caution">
    <text evidence="2">The sequence shown here is derived from an EMBL/GenBank/DDBJ whole genome shotgun (WGS) entry which is preliminary data.</text>
</comment>
<reference evidence="2" key="2">
    <citation type="journal article" date="2023" name="Science">
        <title>Genomic signatures of disease resistance in endangered staghorn corals.</title>
        <authorList>
            <person name="Vollmer S.V."/>
            <person name="Selwyn J.D."/>
            <person name="Despard B.A."/>
            <person name="Roesel C.L."/>
        </authorList>
    </citation>
    <scope>NUCLEOTIDE SEQUENCE</scope>
    <source>
        <strain evidence="2">K2</strain>
    </source>
</reference>
<dbReference type="Pfam" id="PF07002">
    <property type="entry name" value="Copine"/>
    <property type="match status" value="1"/>
</dbReference>
<proteinExistence type="predicted"/>
<evidence type="ECO:0000313" key="2">
    <source>
        <dbReference type="EMBL" id="KAK2571443.1"/>
    </source>
</evidence>
<evidence type="ECO:0000259" key="1">
    <source>
        <dbReference type="Pfam" id="PF07002"/>
    </source>
</evidence>
<accession>A0AAD9VEC3</accession>
<dbReference type="GO" id="GO:0005544">
    <property type="term" value="F:calcium-dependent phospholipid binding"/>
    <property type="evidence" value="ECO:0007669"/>
    <property type="project" value="InterPro"/>
</dbReference>
<organism evidence="2 3">
    <name type="scientific">Acropora cervicornis</name>
    <name type="common">Staghorn coral</name>
    <dbReference type="NCBI Taxonomy" id="6130"/>
    <lineage>
        <taxon>Eukaryota</taxon>
        <taxon>Metazoa</taxon>
        <taxon>Cnidaria</taxon>
        <taxon>Anthozoa</taxon>
        <taxon>Hexacorallia</taxon>
        <taxon>Scleractinia</taxon>
        <taxon>Astrocoeniina</taxon>
        <taxon>Acroporidae</taxon>
        <taxon>Acropora</taxon>
    </lineage>
</organism>
<dbReference type="PANTHER" id="PTHR10857">
    <property type="entry name" value="COPINE"/>
    <property type="match status" value="1"/>
</dbReference>
<feature type="domain" description="Copine C-terminal" evidence="1">
    <location>
        <begin position="1"/>
        <end position="68"/>
    </location>
</feature>